<dbReference type="InterPro" id="IPR020103">
    <property type="entry name" value="PsdUridine_synth_cat_dom_sf"/>
</dbReference>
<evidence type="ECO:0000256" key="2">
    <source>
        <dbReference type="ARBA" id="ARBA00022694"/>
    </source>
</evidence>
<dbReference type="PIRSF" id="PIRSF001430">
    <property type="entry name" value="tRNA_psdUrid_synth"/>
    <property type="match status" value="1"/>
</dbReference>
<evidence type="ECO:0000256" key="5">
    <source>
        <dbReference type="RuleBase" id="RU003792"/>
    </source>
</evidence>
<dbReference type="Proteomes" id="UP000830116">
    <property type="component" value="Chromosome"/>
</dbReference>
<evidence type="ECO:0000256" key="3">
    <source>
        <dbReference type="ARBA" id="ARBA00023235"/>
    </source>
</evidence>
<organism evidence="7 8">
    <name type="scientific">Bdellovibrio reynosensis</name>
    <dbReference type="NCBI Taxonomy" id="2835041"/>
    <lineage>
        <taxon>Bacteria</taxon>
        <taxon>Pseudomonadati</taxon>
        <taxon>Bdellovibrionota</taxon>
        <taxon>Bdellovibrionia</taxon>
        <taxon>Bdellovibrionales</taxon>
        <taxon>Pseudobdellovibrionaceae</taxon>
        <taxon>Bdellovibrio</taxon>
    </lineage>
</organism>
<feature type="active site" description="Nucleophile" evidence="4">
    <location>
        <position position="55"/>
    </location>
</feature>
<dbReference type="Gene3D" id="3.30.70.580">
    <property type="entry name" value="Pseudouridine synthase I, catalytic domain, N-terminal subdomain"/>
    <property type="match status" value="1"/>
</dbReference>
<accession>A0ABY4C907</accession>
<dbReference type="InterPro" id="IPR020097">
    <property type="entry name" value="PsdUridine_synth_TruA_a/b_dom"/>
</dbReference>
<evidence type="ECO:0000256" key="4">
    <source>
        <dbReference type="HAMAP-Rule" id="MF_00171"/>
    </source>
</evidence>
<feature type="binding site" evidence="4">
    <location>
        <position position="116"/>
    </location>
    <ligand>
        <name>substrate</name>
    </ligand>
</feature>
<evidence type="ECO:0000313" key="8">
    <source>
        <dbReference type="Proteomes" id="UP000830116"/>
    </source>
</evidence>
<dbReference type="Pfam" id="PF01416">
    <property type="entry name" value="PseudoU_synth_1"/>
    <property type="match status" value="2"/>
</dbReference>
<comment type="catalytic activity">
    <reaction evidence="4 5">
        <text>uridine(38/39/40) in tRNA = pseudouridine(38/39/40) in tRNA</text>
        <dbReference type="Rhea" id="RHEA:22376"/>
        <dbReference type="Rhea" id="RHEA-COMP:10085"/>
        <dbReference type="Rhea" id="RHEA-COMP:10087"/>
        <dbReference type="ChEBI" id="CHEBI:65314"/>
        <dbReference type="ChEBI" id="CHEBI:65315"/>
        <dbReference type="EC" id="5.4.99.12"/>
    </reaction>
</comment>
<dbReference type="Gene3D" id="3.30.70.660">
    <property type="entry name" value="Pseudouridine synthase I, catalytic domain, C-terminal subdomain"/>
    <property type="match status" value="1"/>
</dbReference>
<evidence type="ECO:0000256" key="1">
    <source>
        <dbReference type="ARBA" id="ARBA00009375"/>
    </source>
</evidence>
<comment type="caution">
    <text evidence="4">Lacks conserved residue(s) required for the propagation of feature annotation.</text>
</comment>
<sequence length="265" mass="30011">MNTKVRFTVAYDGTGFCGWQKQKPEDQISVAQVIEEALQKVFAEKIVLFASGRTDAGVHALNQVCHFTTSRKLDPAKKWDFAWALNSQLPASIVVKKAWIAPEEFHATLSATHKTYRYLLINQPRPSAHMNRYAAWERKPIELSHLQESSKFLIGEHDFKSFQSVGTPVKDTIREIYQAEWALRKPGVFQFTVTGSGFLKQMVRNIVGTALMIEKKGHSPEEMAKIIAAQDRKKAGPPAPAQGLYLMKVYYPEELNNQCVELFPN</sequence>
<gene>
    <name evidence="4 7" type="primary">truA</name>
    <name evidence="7" type="ORF">MNR06_09675</name>
</gene>
<dbReference type="EMBL" id="CP093442">
    <property type="protein sequence ID" value="UOE99967.1"/>
    <property type="molecule type" value="Genomic_DNA"/>
</dbReference>
<dbReference type="InterPro" id="IPR020095">
    <property type="entry name" value="PsdUridine_synth_TruA_C"/>
</dbReference>
<dbReference type="PANTHER" id="PTHR11142">
    <property type="entry name" value="PSEUDOURIDYLATE SYNTHASE"/>
    <property type="match status" value="1"/>
</dbReference>
<dbReference type="SUPFAM" id="SSF55120">
    <property type="entry name" value="Pseudouridine synthase"/>
    <property type="match status" value="1"/>
</dbReference>
<keyword evidence="2 4" id="KW-0819">tRNA processing</keyword>
<comment type="similarity">
    <text evidence="1 4 5">Belongs to the tRNA pseudouridine synthase TruA family.</text>
</comment>
<reference evidence="7" key="1">
    <citation type="submission" date="2022-03" db="EMBL/GenBank/DDBJ databases">
        <title>Genome Identification and Characterization of new species Bdellovibrio reynosense LBG001 sp. nov. from a Mexico soil sample.</title>
        <authorList>
            <person name="Camilli A."/>
            <person name="Ajao Y."/>
            <person name="Guo X."/>
        </authorList>
    </citation>
    <scope>NUCLEOTIDE SEQUENCE</scope>
    <source>
        <strain evidence="7">LBG001</strain>
    </source>
</reference>
<keyword evidence="3 4" id="KW-0413">Isomerase</keyword>
<comment type="subunit">
    <text evidence="4">Homodimer.</text>
</comment>
<protein>
    <recommendedName>
        <fullName evidence="4">tRNA pseudouridine synthase A</fullName>
        <ecNumber evidence="4">5.4.99.12</ecNumber>
    </recommendedName>
    <alternativeName>
        <fullName evidence="4">tRNA pseudouridine(38-40) synthase</fullName>
    </alternativeName>
    <alternativeName>
        <fullName evidence="4">tRNA pseudouridylate synthase I</fullName>
    </alternativeName>
    <alternativeName>
        <fullName evidence="4">tRNA-uridine isomerase I</fullName>
    </alternativeName>
</protein>
<dbReference type="InterPro" id="IPR020094">
    <property type="entry name" value="TruA/RsuA/RluB/E/F_N"/>
</dbReference>
<keyword evidence="8" id="KW-1185">Reference proteome</keyword>
<dbReference type="InterPro" id="IPR001406">
    <property type="entry name" value="PsdUridine_synth_TruA"/>
</dbReference>
<comment type="function">
    <text evidence="4">Formation of pseudouridine at positions 38, 39 and 40 in the anticodon stem and loop of transfer RNAs.</text>
</comment>
<dbReference type="EC" id="5.4.99.12" evidence="4"/>
<evidence type="ECO:0000259" key="6">
    <source>
        <dbReference type="Pfam" id="PF01416"/>
    </source>
</evidence>
<feature type="domain" description="Pseudouridine synthase I TruA alpha/beta" evidence="6">
    <location>
        <begin position="153"/>
        <end position="252"/>
    </location>
</feature>
<dbReference type="PANTHER" id="PTHR11142:SF0">
    <property type="entry name" value="TRNA PSEUDOURIDINE SYNTHASE-LIKE 1"/>
    <property type="match status" value="1"/>
</dbReference>
<dbReference type="CDD" id="cd02570">
    <property type="entry name" value="PseudoU_synth_EcTruA"/>
    <property type="match status" value="1"/>
</dbReference>
<dbReference type="NCBIfam" id="TIGR00071">
    <property type="entry name" value="hisT_truA"/>
    <property type="match status" value="1"/>
</dbReference>
<dbReference type="HAMAP" id="MF_00171">
    <property type="entry name" value="TruA"/>
    <property type="match status" value="1"/>
</dbReference>
<dbReference type="RefSeq" id="WP_243535480.1">
    <property type="nucleotide sequence ID" value="NZ_CP093442.1"/>
</dbReference>
<feature type="domain" description="Pseudouridine synthase I TruA alpha/beta" evidence="6">
    <location>
        <begin position="9"/>
        <end position="106"/>
    </location>
</feature>
<proteinExistence type="inferred from homology"/>
<dbReference type="GO" id="GO:0160147">
    <property type="term" value="F:tRNA pseudouridine(38-40) synthase activity"/>
    <property type="evidence" value="ECO:0007669"/>
    <property type="project" value="UniProtKB-EC"/>
</dbReference>
<name>A0ABY4C907_9BACT</name>
<evidence type="ECO:0000313" key="7">
    <source>
        <dbReference type="EMBL" id="UOE99967.1"/>
    </source>
</evidence>